<organism evidence="2 3">
    <name type="scientific">Fimbriiglobus ruber</name>
    <dbReference type="NCBI Taxonomy" id="1908690"/>
    <lineage>
        <taxon>Bacteria</taxon>
        <taxon>Pseudomonadati</taxon>
        <taxon>Planctomycetota</taxon>
        <taxon>Planctomycetia</taxon>
        <taxon>Gemmatales</taxon>
        <taxon>Gemmataceae</taxon>
        <taxon>Fimbriiglobus</taxon>
    </lineage>
</organism>
<accession>A0A225DSD0</accession>
<reference evidence="3" key="1">
    <citation type="submission" date="2017-06" db="EMBL/GenBank/DDBJ databases">
        <title>Genome analysis of Fimbriiglobus ruber SP5, the first member of the order Planctomycetales with confirmed chitinolytic capability.</title>
        <authorList>
            <person name="Ravin N.V."/>
            <person name="Rakitin A.L."/>
            <person name="Ivanova A.A."/>
            <person name="Beletsky A.V."/>
            <person name="Kulichevskaya I.S."/>
            <person name="Mardanov A.V."/>
            <person name="Dedysh S.N."/>
        </authorList>
    </citation>
    <scope>NUCLEOTIDE SEQUENCE [LARGE SCALE GENOMIC DNA]</scope>
    <source>
        <strain evidence="3">SP5</strain>
    </source>
</reference>
<name>A0A225DSD0_9BACT</name>
<protein>
    <submittedName>
        <fullName evidence="2">Putative signal peptide protein</fullName>
    </submittedName>
</protein>
<feature type="region of interest" description="Disordered" evidence="1">
    <location>
        <begin position="332"/>
        <end position="351"/>
    </location>
</feature>
<comment type="caution">
    <text evidence="2">The sequence shown here is derived from an EMBL/GenBank/DDBJ whole genome shotgun (WGS) entry which is preliminary data.</text>
</comment>
<evidence type="ECO:0000313" key="3">
    <source>
        <dbReference type="Proteomes" id="UP000214646"/>
    </source>
</evidence>
<keyword evidence="3" id="KW-1185">Reference proteome</keyword>
<dbReference type="AlphaFoldDB" id="A0A225DSD0"/>
<dbReference type="Proteomes" id="UP000214646">
    <property type="component" value="Unassembled WGS sequence"/>
</dbReference>
<dbReference type="SUPFAM" id="SSF50939">
    <property type="entry name" value="Sialidases"/>
    <property type="match status" value="1"/>
</dbReference>
<proteinExistence type="predicted"/>
<dbReference type="InterPro" id="IPR036278">
    <property type="entry name" value="Sialidase_sf"/>
</dbReference>
<evidence type="ECO:0000256" key="1">
    <source>
        <dbReference type="SAM" id="MobiDB-lite"/>
    </source>
</evidence>
<gene>
    <name evidence="2" type="ORF">FRUB_02302</name>
</gene>
<dbReference type="EMBL" id="NIDE01000003">
    <property type="protein sequence ID" value="OWK44370.1"/>
    <property type="molecule type" value="Genomic_DNA"/>
</dbReference>
<sequence>MPDAPNVHRFPLSAADVKDTNEAPTLAADAAGRVFLAWASKTGDRERTVFFTRTTDSGRMFDAPHTISKGGIYRSRSSENGKIVGYERRAVPHLATAADRLELSWSEAPADGSGITLRLATSADAGRTFAAPVSVPHLDGMRTTFTDMASGPNGALACCWLGDRNGAQQPYAAVRPAGATAFETEQVVYLGQNGKGVCPCCPTAVGFAPDGTLYVAYRNVNDGYRDIAIGRLRPGQTAFEGPFSVVSNTWKFDGCPHDGPSLVVIGDDIHVTWMDARNGPQRAYHARAKCADMIFSARELNPAGPGTQGNARLFKDAAGGLHVVWEESLGAESTADEHSGHRHAPVVPKPGAGGGRAIQYATMAPGATAFGQPRAVAPRAGAFQTRPALVTTSDGSVFVAWNELDESGKVVVVTRLARGVNP</sequence>
<evidence type="ECO:0000313" key="2">
    <source>
        <dbReference type="EMBL" id="OWK44370.1"/>
    </source>
</evidence>